<reference evidence="1" key="2">
    <citation type="submission" date="2023-06" db="EMBL/GenBank/DDBJ databases">
        <authorList>
            <consortium name="Lawrence Berkeley National Laboratory"/>
            <person name="Mondo S.J."/>
            <person name="Hensen N."/>
            <person name="Bonometti L."/>
            <person name="Westerberg I."/>
            <person name="Brannstrom I.O."/>
            <person name="Guillou S."/>
            <person name="Cros-Aarteil S."/>
            <person name="Calhoun S."/>
            <person name="Haridas S."/>
            <person name="Kuo A."/>
            <person name="Pangilinan J."/>
            <person name="Riley R."/>
            <person name="Labutti K."/>
            <person name="Andreopoulos B."/>
            <person name="Lipzen A."/>
            <person name="Chen C."/>
            <person name="Yanf M."/>
            <person name="Daum C."/>
            <person name="Ng V."/>
            <person name="Clum A."/>
            <person name="Steindorff A."/>
            <person name="Ohm R."/>
            <person name="Martin F."/>
            <person name="Silar P."/>
            <person name="Natvig D."/>
            <person name="Lalanne C."/>
            <person name="Gautier V."/>
            <person name="Ament-Velasquez S.L."/>
            <person name="Kruys A."/>
            <person name="Hutchinson M.I."/>
            <person name="Powell A.J."/>
            <person name="Barry K."/>
            <person name="Miller A.N."/>
            <person name="Grigoriev I.V."/>
            <person name="Debuchy R."/>
            <person name="Gladieux P."/>
            <person name="Thoren M.H."/>
            <person name="Johannesson H."/>
        </authorList>
    </citation>
    <scope>NUCLEOTIDE SEQUENCE</scope>
    <source>
        <strain evidence="1">CBS 626.80</strain>
    </source>
</reference>
<evidence type="ECO:0000313" key="2">
    <source>
        <dbReference type="Proteomes" id="UP001303222"/>
    </source>
</evidence>
<dbReference type="Proteomes" id="UP001303222">
    <property type="component" value="Unassembled WGS sequence"/>
</dbReference>
<accession>A0AAN6NW42</accession>
<gene>
    <name evidence="1" type="ORF">QBC32DRAFT_199260</name>
</gene>
<keyword evidence="2" id="KW-1185">Reference proteome</keyword>
<feature type="non-terminal residue" evidence="1">
    <location>
        <position position="1"/>
    </location>
</feature>
<protein>
    <submittedName>
        <fullName evidence="1">Uncharacterized protein</fullName>
    </submittedName>
</protein>
<name>A0AAN6NW42_9PEZI</name>
<dbReference type="AlphaFoldDB" id="A0AAN6NW42"/>
<organism evidence="1 2">
    <name type="scientific">Pseudoneurospora amorphoporcata</name>
    <dbReference type="NCBI Taxonomy" id="241081"/>
    <lineage>
        <taxon>Eukaryota</taxon>
        <taxon>Fungi</taxon>
        <taxon>Dikarya</taxon>
        <taxon>Ascomycota</taxon>
        <taxon>Pezizomycotina</taxon>
        <taxon>Sordariomycetes</taxon>
        <taxon>Sordariomycetidae</taxon>
        <taxon>Sordariales</taxon>
        <taxon>Sordariaceae</taxon>
        <taxon>Pseudoneurospora</taxon>
    </lineage>
</organism>
<reference evidence="1" key="1">
    <citation type="journal article" date="2023" name="Mol. Phylogenet. Evol.">
        <title>Genome-scale phylogeny and comparative genomics of the fungal order Sordariales.</title>
        <authorList>
            <person name="Hensen N."/>
            <person name="Bonometti L."/>
            <person name="Westerberg I."/>
            <person name="Brannstrom I.O."/>
            <person name="Guillou S."/>
            <person name="Cros-Aarteil S."/>
            <person name="Calhoun S."/>
            <person name="Haridas S."/>
            <person name="Kuo A."/>
            <person name="Mondo S."/>
            <person name="Pangilinan J."/>
            <person name="Riley R."/>
            <person name="LaButti K."/>
            <person name="Andreopoulos B."/>
            <person name="Lipzen A."/>
            <person name="Chen C."/>
            <person name="Yan M."/>
            <person name="Daum C."/>
            <person name="Ng V."/>
            <person name="Clum A."/>
            <person name="Steindorff A."/>
            <person name="Ohm R.A."/>
            <person name="Martin F."/>
            <person name="Silar P."/>
            <person name="Natvig D.O."/>
            <person name="Lalanne C."/>
            <person name="Gautier V."/>
            <person name="Ament-Velasquez S.L."/>
            <person name="Kruys A."/>
            <person name="Hutchinson M.I."/>
            <person name="Powell A.J."/>
            <person name="Barry K."/>
            <person name="Miller A.N."/>
            <person name="Grigoriev I.V."/>
            <person name="Debuchy R."/>
            <person name="Gladieux P."/>
            <person name="Hiltunen Thoren M."/>
            <person name="Johannesson H."/>
        </authorList>
    </citation>
    <scope>NUCLEOTIDE SEQUENCE</scope>
    <source>
        <strain evidence="1">CBS 626.80</strain>
    </source>
</reference>
<feature type="non-terminal residue" evidence="1">
    <location>
        <position position="83"/>
    </location>
</feature>
<comment type="caution">
    <text evidence="1">The sequence shown here is derived from an EMBL/GenBank/DDBJ whole genome shotgun (WGS) entry which is preliminary data.</text>
</comment>
<proteinExistence type="predicted"/>
<evidence type="ECO:0000313" key="1">
    <source>
        <dbReference type="EMBL" id="KAK3952106.1"/>
    </source>
</evidence>
<sequence length="83" mass="9202">SSQPDMIIASLSARRSSNFHDRLYHHCLTERFSSGPTASFYTESFPRCDDNARRVAICGAFEPSGQHLGTASETLQKLNQCPP</sequence>
<dbReference type="EMBL" id="MU859131">
    <property type="protein sequence ID" value="KAK3952106.1"/>
    <property type="molecule type" value="Genomic_DNA"/>
</dbReference>